<sequence>MILIKSAILFLLFMVAIAIWGRFRGPKRRTLARRASPEITPPRPSAKRDPYCPGCGRRRIGPGPCACGRP</sequence>
<reference evidence="2 3" key="1">
    <citation type="submission" date="2013-02" db="EMBL/GenBank/DDBJ databases">
        <authorList>
            <person name="Fiebig A."/>
            <person name="Goeker M."/>
            <person name="Klenk H.-P.P."/>
        </authorList>
    </citation>
    <scope>NUCLEOTIDE SEQUENCE [LARGE SCALE GENOMIC DNA]</scope>
    <source>
        <strain evidence="2 3">DSM 19309</strain>
    </source>
</reference>
<name>A0A017HLE7_9RHOB</name>
<evidence type="ECO:0000313" key="2">
    <source>
        <dbReference type="EMBL" id="EYD75181.1"/>
    </source>
</evidence>
<dbReference type="EMBL" id="AOSK01000091">
    <property type="protein sequence ID" value="EYD75181.1"/>
    <property type="molecule type" value="Genomic_DNA"/>
</dbReference>
<feature type="transmembrane region" description="Helical" evidence="1">
    <location>
        <begin position="6"/>
        <end position="23"/>
    </location>
</feature>
<comment type="caution">
    <text evidence="2">The sequence shown here is derived from an EMBL/GenBank/DDBJ whole genome shotgun (WGS) entry which is preliminary data.</text>
</comment>
<keyword evidence="3" id="KW-1185">Reference proteome</keyword>
<dbReference type="STRING" id="442562.Rumeso_03277"/>
<gene>
    <name evidence="2" type="ORF">Rumeso_03277</name>
</gene>
<evidence type="ECO:0000313" key="3">
    <source>
        <dbReference type="Proteomes" id="UP000019666"/>
    </source>
</evidence>
<evidence type="ECO:0000256" key="1">
    <source>
        <dbReference type="SAM" id="Phobius"/>
    </source>
</evidence>
<accession>A0A017HLE7</accession>
<dbReference type="RefSeq" id="WP_051520962.1">
    <property type="nucleotide sequence ID" value="NZ_KK088553.1"/>
</dbReference>
<dbReference type="HOGENOM" id="CLU_206629_0_0_5"/>
<dbReference type="Proteomes" id="UP000019666">
    <property type="component" value="Unassembled WGS sequence"/>
</dbReference>
<organism evidence="2 3">
    <name type="scientific">Rubellimicrobium mesophilum DSM 19309</name>
    <dbReference type="NCBI Taxonomy" id="442562"/>
    <lineage>
        <taxon>Bacteria</taxon>
        <taxon>Pseudomonadati</taxon>
        <taxon>Pseudomonadota</taxon>
        <taxon>Alphaproteobacteria</taxon>
        <taxon>Rhodobacterales</taxon>
        <taxon>Roseobacteraceae</taxon>
        <taxon>Rubellimicrobium</taxon>
    </lineage>
</organism>
<keyword evidence="1" id="KW-1133">Transmembrane helix</keyword>
<dbReference type="AlphaFoldDB" id="A0A017HLE7"/>
<proteinExistence type="predicted"/>
<keyword evidence="1" id="KW-0472">Membrane</keyword>
<keyword evidence="1" id="KW-0812">Transmembrane</keyword>
<protein>
    <submittedName>
        <fullName evidence="2">Uncharacterized protein</fullName>
    </submittedName>
</protein>